<name>A0AAE1BM44_PETCI</name>
<feature type="region of interest" description="Disordered" evidence="1">
    <location>
        <begin position="86"/>
        <end position="110"/>
    </location>
</feature>
<reference evidence="2" key="1">
    <citation type="submission" date="2023-10" db="EMBL/GenBank/DDBJ databases">
        <title>Genome assemblies of two species of porcelain crab, Petrolisthes cinctipes and Petrolisthes manimaculis (Anomura: Porcellanidae).</title>
        <authorList>
            <person name="Angst P."/>
        </authorList>
    </citation>
    <scope>NUCLEOTIDE SEQUENCE</scope>
    <source>
        <strain evidence="2">PB745_01</strain>
        <tissue evidence="2">Gill</tissue>
    </source>
</reference>
<dbReference type="Proteomes" id="UP001286313">
    <property type="component" value="Unassembled WGS sequence"/>
</dbReference>
<keyword evidence="3" id="KW-1185">Reference proteome</keyword>
<sequence length="110" mass="12368">MSLPTSLRHPFHGHHSDPVPDPKTPSLANPRFLSHLGAPPLPLRQPVDLSDLVNANQPSHKAQKWIPEKHSFPVVVQLLESQTRNLPLKQSQESQELSQPKKFLDSQEPI</sequence>
<feature type="compositionally biased region" description="Low complexity" evidence="1">
    <location>
        <begin position="86"/>
        <end position="101"/>
    </location>
</feature>
<organism evidence="2 3">
    <name type="scientific">Petrolisthes cinctipes</name>
    <name type="common">Flat porcelain crab</name>
    <dbReference type="NCBI Taxonomy" id="88211"/>
    <lineage>
        <taxon>Eukaryota</taxon>
        <taxon>Metazoa</taxon>
        <taxon>Ecdysozoa</taxon>
        <taxon>Arthropoda</taxon>
        <taxon>Crustacea</taxon>
        <taxon>Multicrustacea</taxon>
        <taxon>Malacostraca</taxon>
        <taxon>Eumalacostraca</taxon>
        <taxon>Eucarida</taxon>
        <taxon>Decapoda</taxon>
        <taxon>Pleocyemata</taxon>
        <taxon>Anomura</taxon>
        <taxon>Galatheoidea</taxon>
        <taxon>Porcellanidae</taxon>
        <taxon>Petrolisthes</taxon>
    </lineage>
</organism>
<proteinExistence type="predicted"/>
<protein>
    <submittedName>
        <fullName evidence="2">Uncharacterized protein</fullName>
    </submittedName>
</protein>
<gene>
    <name evidence="2" type="ORF">Pcinc_040158</name>
</gene>
<evidence type="ECO:0000313" key="3">
    <source>
        <dbReference type="Proteomes" id="UP001286313"/>
    </source>
</evidence>
<comment type="caution">
    <text evidence="2">The sequence shown here is derived from an EMBL/GenBank/DDBJ whole genome shotgun (WGS) entry which is preliminary data.</text>
</comment>
<evidence type="ECO:0000256" key="1">
    <source>
        <dbReference type="SAM" id="MobiDB-lite"/>
    </source>
</evidence>
<dbReference type="AlphaFoldDB" id="A0AAE1BM44"/>
<accession>A0AAE1BM44</accession>
<feature type="region of interest" description="Disordered" evidence="1">
    <location>
        <begin position="1"/>
        <end position="45"/>
    </location>
</feature>
<dbReference type="EMBL" id="JAWQEG010007013">
    <property type="protein sequence ID" value="KAK3853297.1"/>
    <property type="molecule type" value="Genomic_DNA"/>
</dbReference>
<evidence type="ECO:0000313" key="2">
    <source>
        <dbReference type="EMBL" id="KAK3853297.1"/>
    </source>
</evidence>